<dbReference type="AlphaFoldDB" id="A0A1H4FQ59"/>
<proteinExistence type="predicted"/>
<keyword evidence="1" id="KW-0812">Transmembrane</keyword>
<dbReference type="Proteomes" id="UP000199656">
    <property type="component" value="Unassembled WGS sequence"/>
</dbReference>
<organism evidence="2 3">
    <name type="scientific">Chitinophaga terrae</name>
    <name type="common">ex Kim and Jung 2007</name>
    <dbReference type="NCBI Taxonomy" id="408074"/>
    <lineage>
        <taxon>Bacteria</taxon>
        <taxon>Pseudomonadati</taxon>
        <taxon>Bacteroidota</taxon>
        <taxon>Chitinophagia</taxon>
        <taxon>Chitinophagales</taxon>
        <taxon>Chitinophagaceae</taxon>
        <taxon>Chitinophaga</taxon>
    </lineage>
</organism>
<keyword evidence="3" id="KW-1185">Reference proteome</keyword>
<feature type="transmembrane region" description="Helical" evidence="1">
    <location>
        <begin position="45"/>
        <end position="64"/>
    </location>
</feature>
<protein>
    <submittedName>
        <fullName evidence="2">Uncharacterized protein</fullName>
    </submittedName>
</protein>
<keyword evidence="1" id="KW-1133">Transmembrane helix</keyword>
<accession>A0A1H4FQ59</accession>
<evidence type="ECO:0000256" key="1">
    <source>
        <dbReference type="SAM" id="Phobius"/>
    </source>
</evidence>
<dbReference type="EMBL" id="FNRL01000027">
    <property type="protein sequence ID" value="SEA99207.1"/>
    <property type="molecule type" value="Genomic_DNA"/>
</dbReference>
<evidence type="ECO:0000313" key="2">
    <source>
        <dbReference type="EMBL" id="SEA99207.1"/>
    </source>
</evidence>
<keyword evidence="1" id="KW-0472">Membrane</keyword>
<feature type="transmembrane region" description="Helical" evidence="1">
    <location>
        <begin position="94"/>
        <end position="115"/>
    </location>
</feature>
<gene>
    <name evidence="2" type="ORF">SAMN05660909_04582</name>
</gene>
<sequence length="116" mass="13862">MNAILNSKHPWSSLLLSDLVKIFAIHTRKDRNDISDEPLYSKRSSLSPVFFTFCYSLLISFLTLFQMLRNFLYFVRIMRNFIILPTFIHANKISILKILKVIIHLTIQFYFIYIIR</sequence>
<reference evidence="3" key="1">
    <citation type="submission" date="2016-10" db="EMBL/GenBank/DDBJ databases">
        <authorList>
            <person name="Varghese N."/>
            <person name="Submissions S."/>
        </authorList>
    </citation>
    <scope>NUCLEOTIDE SEQUENCE [LARGE SCALE GENOMIC DNA]</scope>
    <source>
        <strain evidence="3">DSM 23920</strain>
    </source>
</reference>
<evidence type="ECO:0000313" key="3">
    <source>
        <dbReference type="Proteomes" id="UP000199656"/>
    </source>
</evidence>
<name>A0A1H4FQ59_9BACT</name>